<dbReference type="AlphaFoldDB" id="A0AA91A6A8"/>
<gene>
    <name evidence="1" type="ORF">F7D31_13150</name>
</gene>
<comment type="caution">
    <text evidence="1">The sequence shown here is derived from an EMBL/GenBank/DDBJ whole genome shotgun (WGS) entry which is preliminary data.</text>
</comment>
<protein>
    <recommendedName>
        <fullName evidence="3">TIGR04150 pseudo-rSAM protein</fullName>
    </recommendedName>
</protein>
<evidence type="ECO:0000313" key="2">
    <source>
        <dbReference type="Proteomes" id="UP000421283"/>
    </source>
</evidence>
<reference evidence="2" key="1">
    <citation type="submission" date="2019-09" db="EMBL/GenBank/DDBJ databases">
        <title>Distinct polysaccharide growth profiles of human intestinal Prevotella copri isolates.</title>
        <authorList>
            <person name="Fehlner-Peach H."/>
            <person name="Magnabosco C."/>
            <person name="Raghavan V."/>
            <person name="Scher J.U."/>
            <person name="Tett A."/>
            <person name="Cox L.M."/>
            <person name="Gottsegen C."/>
            <person name="Watters A."/>
            <person name="Wiltshire- Gordon J.D."/>
            <person name="Segata N."/>
            <person name="Bonneau R."/>
            <person name="Littman D.R."/>
        </authorList>
    </citation>
    <scope>NUCLEOTIDE SEQUENCE [LARGE SCALE GENOMIC DNA]</scope>
    <source>
        <strain evidence="2">iAU3127</strain>
    </source>
</reference>
<evidence type="ECO:0008006" key="3">
    <source>
        <dbReference type="Google" id="ProtNLM"/>
    </source>
</evidence>
<dbReference type="EMBL" id="VZAP01000161">
    <property type="protein sequence ID" value="MQO93584.1"/>
    <property type="molecule type" value="Genomic_DNA"/>
</dbReference>
<organism evidence="1 2">
    <name type="scientific">Segatella copri</name>
    <dbReference type="NCBI Taxonomy" id="165179"/>
    <lineage>
        <taxon>Bacteria</taxon>
        <taxon>Pseudomonadati</taxon>
        <taxon>Bacteroidota</taxon>
        <taxon>Bacteroidia</taxon>
        <taxon>Bacteroidales</taxon>
        <taxon>Prevotellaceae</taxon>
        <taxon>Segatella</taxon>
    </lineage>
</organism>
<evidence type="ECO:0000313" key="1">
    <source>
        <dbReference type="EMBL" id="MQO93584.1"/>
    </source>
</evidence>
<name>A0AA91A6A8_9BACT</name>
<dbReference type="RefSeq" id="WP_153139532.1">
    <property type="nucleotide sequence ID" value="NZ_VZAP01000161.1"/>
</dbReference>
<accession>A0AA91A6A8</accession>
<dbReference type="Proteomes" id="UP000421283">
    <property type="component" value="Unassembled WGS sequence"/>
</dbReference>
<proteinExistence type="predicted"/>
<sequence>MILIRLFPFVYADYIDNKILLYDTLQSSVMIEEFEGKVKLKNRINLLLFETPINNRLAQKIALEKKGVVSRVSNSEQVYLSDGLSYLSDNFKSVLDANKTDKVFSLVKRIFVSCTDSIDVFSHNMRKQYHVMDSQMFQNLKNKVGLFTYLQKLFVCIDELSFFNIKNILSEMEGHYEIFLLMSIEDYVKLEHSLENLNCKYCILVYESGWFVKQIEQIFNDTRVSVVDFLVKNEYELNNLTIAGISNNPKLKISFDLNACCEEKIRNMMCYSIQDILSMSVQCKEMIRNEWINFNYWGDLYINDKGDLMQNFNSVLGNLMDWSNVHLENLLSDESLWSMVRRKAKFCSRCLFRNVCPPVSYTEKVLDITFCEFFNDKNKYEM</sequence>